<name>A0A412TMY9_9BACT</name>
<feature type="signal peptide" evidence="4">
    <location>
        <begin position="1"/>
        <end position="24"/>
    </location>
</feature>
<dbReference type="Pfam" id="PF00150">
    <property type="entry name" value="Cellulase"/>
    <property type="match status" value="1"/>
</dbReference>
<protein>
    <recommendedName>
        <fullName evidence="5">Glycoside hydrolase family 5 domain-containing protein</fullName>
    </recommendedName>
</protein>
<keyword evidence="4" id="KW-0732">Signal</keyword>
<evidence type="ECO:0000313" key="7">
    <source>
        <dbReference type="Proteomes" id="UP000284243"/>
    </source>
</evidence>
<dbReference type="AlphaFoldDB" id="A0A412TMY9"/>
<gene>
    <name evidence="6" type="ORF">DWW57_13525</name>
</gene>
<evidence type="ECO:0000313" key="6">
    <source>
        <dbReference type="EMBL" id="RGU55106.1"/>
    </source>
</evidence>
<dbReference type="GO" id="GO:0000272">
    <property type="term" value="P:polysaccharide catabolic process"/>
    <property type="evidence" value="ECO:0007669"/>
    <property type="project" value="InterPro"/>
</dbReference>
<comment type="similarity">
    <text evidence="3">Belongs to the glycosyl hydrolase 5 (cellulase A) family.</text>
</comment>
<dbReference type="InterPro" id="IPR018087">
    <property type="entry name" value="Glyco_hydro_5_CS"/>
</dbReference>
<dbReference type="InterPro" id="IPR001547">
    <property type="entry name" value="Glyco_hydro_5"/>
</dbReference>
<accession>A0A412TMY9</accession>
<dbReference type="EMBL" id="QRYC01000021">
    <property type="protein sequence ID" value="RGU55106.1"/>
    <property type="molecule type" value="Genomic_DNA"/>
</dbReference>
<dbReference type="Gene3D" id="3.20.20.80">
    <property type="entry name" value="Glycosidases"/>
    <property type="match status" value="1"/>
</dbReference>
<feature type="chain" id="PRO_5019005643" description="Glycoside hydrolase family 5 domain-containing protein" evidence="4">
    <location>
        <begin position="25"/>
        <end position="353"/>
    </location>
</feature>
<evidence type="ECO:0000256" key="2">
    <source>
        <dbReference type="ARBA" id="ARBA00023295"/>
    </source>
</evidence>
<proteinExistence type="inferred from homology"/>
<evidence type="ECO:0000256" key="1">
    <source>
        <dbReference type="ARBA" id="ARBA00022801"/>
    </source>
</evidence>
<evidence type="ECO:0000259" key="5">
    <source>
        <dbReference type="Pfam" id="PF00150"/>
    </source>
</evidence>
<feature type="domain" description="Glycoside hydrolase family 5" evidence="5">
    <location>
        <begin position="74"/>
        <end position="304"/>
    </location>
</feature>
<organism evidence="6 7">
    <name type="scientific">Odoribacter splanchnicus</name>
    <dbReference type="NCBI Taxonomy" id="28118"/>
    <lineage>
        <taxon>Bacteria</taxon>
        <taxon>Pseudomonadati</taxon>
        <taxon>Bacteroidota</taxon>
        <taxon>Bacteroidia</taxon>
        <taxon>Bacteroidales</taxon>
        <taxon>Odoribacteraceae</taxon>
        <taxon>Odoribacter</taxon>
    </lineage>
</organism>
<keyword evidence="2 3" id="KW-0326">Glycosidase</keyword>
<evidence type="ECO:0000256" key="3">
    <source>
        <dbReference type="RuleBase" id="RU361153"/>
    </source>
</evidence>
<reference evidence="6 7" key="1">
    <citation type="submission" date="2018-08" db="EMBL/GenBank/DDBJ databases">
        <title>A genome reference for cultivated species of the human gut microbiota.</title>
        <authorList>
            <person name="Zou Y."/>
            <person name="Xue W."/>
            <person name="Luo G."/>
        </authorList>
    </citation>
    <scope>NUCLEOTIDE SEQUENCE [LARGE SCALE GENOMIC DNA]</scope>
    <source>
        <strain evidence="6 7">AF16-14</strain>
    </source>
</reference>
<dbReference type="Proteomes" id="UP000284243">
    <property type="component" value="Unassembled WGS sequence"/>
</dbReference>
<dbReference type="InterPro" id="IPR017853">
    <property type="entry name" value="GH"/>
</dbReference>
<sequence>MCYMKRIVLLGLLACMGLSGFAQSPRWSEAQSKDWFKKQGWLCGMNYIPSNAINYTAMWDKTSFSPDLIDRELKAAEELGLNCARVVLQYAVYADDPKYFLKTLDKFLAICDKHGIKVMPCFFDDCVFGANTDPVIGKQPEPLEGWYAWAWSPSPGHTMVIDERTHGHLEKYVKEVMGRFKNDNRILLWDLYNEPTNGGLGDRSMPLVRKVFAWAKEVDPVQPLSIGVWCGNEGLNKFCTDNSDIITFHCYSTAENTNNEIQRLKAYGRPIICTEWMNRPAGSTIETVLPLFKKENVGCMMWGLVNGKTQTNLPWGHRPEHLPYNGPWQHDILTSDFQPYDKAETELLQKLCK</sequence>
<dbReference type="SUPFAM" id="SSF51445">
    <property type="entry name" value="(Trans)glycosidases"/>
    <property type="match status" value="1"/>
</dbReference>
<keyword evidence="1 3" id="KW-0378">Hydrolase</keyword>
<dbReference type="PROSITE" id="PS00659">
    <property type="entry name" value="GLYCOSYL_HYDROL_F5"/>
    <property type="match status" value="1"/>
</dbReference>
<comment type="caution">
    <text evidence="6">The sequence shown here is derived from an EMBL/GenBank/DDBJ whole genome shotgun (WGS) entry which is preliminary data.</text>
</comment>
<dbReference type="GO" id="GO:0004553">
    <property type="term" value="F:hydrolase activity, hydrolyzing O-glycosyl compounds"/>
    <property type="evidence" value="ECO:0007669"/>
    <property type="project" value="InterPro"/>
</dbReference>
<evidence type="ECO:0000256" key="4">
    <source>
        <dbReference type="SAM" id="SignalP"/>
    </source>
</evidence>